<name>A0A816SKU6_BRANA</name>
<organism evidence="2">
    <name type="scientific">Brassica napus</name>
    <name type="common">Rape</name>
    <dbReference type="NCBI Taxonomy" id="3708"/>
    <lineage>
        <taxon>Eukaryota</taxon>
        <taxon>Viridiplantae</taxon>
        <taxon>Streptophyta</taxon>
        <taxon>Embryophyta</taxon>
        <taxon>Tracheophyta</taxon>
        <taxon>Spermatophyta</taxon>
        <taxon>Magnoliopsida</taxon>
        <taxon>eudicotyledons</taxon>
        <taxon>Gunneridae</taxon>
        <taxon>Pentapetalae</taxon>
        <taxon>rosids</taxon>
        <taxon>malvids</taxon>
        <taxon>Brassicales</taxon>
        <taxon>Brassicaceae</taxon>
        <taxon>Brassiceae</taxon>
        <taxon>Brassica</taxon>
    </lineage>
</organism>
<dbReference type="Proteomes" id="UP001295469">
    <property type="component" value="Chromosome A06"/>
</dbReference>
<proteinExistence type="predicted"/>
<dbReference type="EMBL" id="HG994360">
    <property type="protein sequence ID" value="CAF2086292.1"/>
    <property type="molecule type" value="Genomic_DNA"/>
</dbReference>
<evidence type="ECO:0000256" key="1">
    <source>
        <dbReference type="SAM" id="MobiDB-lite"/>
    </source>
</evidence>
<accession>A0A816SKU6</accession>
<sequence>MQPQSGGKFRPSLNMSKRSIGNKYRESQKVLEIVGREADGGR</sequence>
<reference evidence="2" key="1">
    <citation type="submission" date="2021-01" db="EMBL/GenBank/DDBJ databases">
        <authorList>
            <consortium name="Genoscope - CEA"/>
            <person name="William W."/>
        </authorList>
    </citation>
    <scope>NUCLEOTIDE SEQUENCE</scope>
</reference>
<protein>
    <submittedName>
        <fullName evidence="2">(rape) hypothetical protein</fullName>
    </submittedName>
</protein>
<gene>
    <name evidence="2" type="ORF">DARMORV10_A06P23990.1</name>
</gene>
<evidence type="ECO:0000313" key="2">
    <source>
        <dbReference type="EMBL" id="CAF2086292.1"/>
    </source>
</evidence>
<dbReference type="AlphaFoldDB" id="A0A816SKU6"/>
<feature type="region of interest" description="Disordered" evidence="1">
    <location>
        <begin position="1"/>
        <end position="22"/>
    </location>
</feature>